<evidence type="ECO:0000313" key="2">
    <source>
        <dbReference type="Proteomes" id="UP000004457"/>
    </source>
</evidence>
<organism evidence="1 2">
    <name type="scientific">Neisseria flavescens NRL30031/H210</name>
    <dbReference type="NCBI Taxonomy" id="546264"/>
    <lineage>
        <taxon>Bacteria</taxon>
        <taxon>Pseudomonadati</taxon>
        <taxon>Pseudomonadota</taxon>
        <taxon>Betaproteobacteria</taxon>
        <taxon>Neisseriales</taxon>
        <taxon>Neisseriaceae</taxon>
        <taxon>Neisseria</taxon>
    </lineage>
</organism>
<sequence length="44" mass="5401">MRQIERAEIVQFLSNFSNRIYMLHNEKGRLKLSFRRPFSAKIFK</sequence>
<keyword evidence="2" id="KW-1185">Reference proteome</keyword>
<reference evidence="1 2" key="1">
    <citation type="submission" date="2009-01" db="EMBL/GenBank/DDBJ databases">
        <authorList>
            <person name="Fulton L."/>
            <person name="Clifton S."/>
            <person name="Chinwalla A.T."/>
            <person name="Mitreva M."/>
            <person name="Sodergren E."/>
            <person name="Weinstock G."/>
            <person name="Clifton S."/>
            <person name="Dooling D.J."/>
            <person name="Fulton B."/>
            <person name="Minx P."/>
            <person name="Pepin K.H."/>
            <person name="Johnson M."/>
            <person name="Bhonagiri V."/>
            <person name="Nash W.E."/>
            <person name="Mardis E.R."/>
            <person name="Wilson R.K."/>
        </authorList>
    </citation>
    <scope>NUCLEOTIDE SEQUENCE [LARGE SCALE GENOMIC DNA]</scope>
    <source>
        <strain evidence="1 2">NRL30031/H210</strain>
    </source>
</reference>
<protein>
    <submittedName>
        <fullName evidence="1">Uncharacterized protein</fullName>
    </submittedName>
</protein>
<proteinExistence type="predicted"/>
<accession>C0EM30</accession>
<gene>
    <name evidence="1" type="ORF">NEIFLAOT_00994</name>
</gene>
<dbReference type="AlphaFoldDB" id="C0EM30"/>
<evidence type="ECO:0000313" key="1">
    <source>
        <dbReference type="EMBL" id="EEG33893.1"/>
    </source>
</evidence>
<dbReference type="Proteomes" id="UP000004457">
    <property type="component" value="Unassembled WGS sequence"/>
</dbReference>
<name>C0EM30_NEIFL</name>
<dbReference type="EMBL" id="ACEN01000025">
    <property type="protein sequence ID" value="EEG33893.1"/>
    <property type="molecule type" value="Genomic_DNA"/>
</dbReference>
<comment type="caution">
    <text evidence="1">The sequence shown here is derived from an EMBL/GenBank/DDBJ whole genome shotgun (WGS) entry which is preliminary data.</text>
</comment>